<dbReference type="PROSITE" id="PS50222">
    <property type="entry name" value="EF_HAND_2"/>
    <property type="match status" value="1"/>
</dbReference>
<feature type="chain" id="PRO_5016423918" description="EF-hand domain-containing protein" evidence="3">
    <location>
        <begin position="26"/>
        <end position="206"/>
    </location>
</feature>
<dbReference type="InterPro" id="IPR011992">
    <property type="entry name" value="EF-hand-dom_pair"/>
</dbReference>
<feature type="domain" description="EF-hand" evidence="4">
    <location>
        <begin position="92"/>
        <end position="127"/>
    </location>
</feature>
<dbReference type="InterPro" id="IPR018247">
    <property type="entry name" value="EF_Hand_1_Ca_BS"/>
</dbReference>
<dbReference type="InterPro" id="IPR040250">
    <property type="entry name" value="Nucleobindin"/>
</dbReference>
<evidence type="ECO:0000256" key="1">
    <source>
        <dbReference type="ARBA" id="ARBA00022729"/>
    </source>
</evidence>
<dbReference type="Gene3D" id="1.10.238.10">
    <property type="entry name" value="EF-hand"/>
    <property type="match status" value="1"/>
</dbReference>
<dbReference type="PANTHER" id="PTHR19237:SF20">
    <property type="entry name" value="NUCLEOBINDIN 1"/>
    <property type="match status" value="1"/>
</dbReference>
<dbReference type="OrthoDB" id="289247at2759"/>
<keyword evidence="2" id="KW-0106">Calcium</keyword>
<dbReference type="Proteomes" id="UP000246991">
    <property type="component" value="Unassembled WGS sequence"/>
</dbReference>
<dbReference type="SUPFAM" id="SSF47473">
    <property type="entry name" value="EF-hand"/>
    <property type="match status" value="1"/>
</dbReference>
<dbReference type="PANTHER" id="PTHR19237">
    <property type="entry name" value="NUCLEOBINDIN"/>
    <property type="match status" value="1"/>
</dbReference>
<evidence type="ECO:0000259" key="4">
    <source>
        <dbReference type="PROSITE" id="PS50222"/>
    </source>
</evidence>
<dbReference type="PROSITE" id="PS00018">
    <property type="entry name" value="EF_HAND_1"/>
    <property type="match status" value="1"/>
</dbReference>
<evidence type="ECO:0000313" key="6">
    <source>
        <dbReference type="Proteomes" id="UP000246991"/>
    </source>
</evidence>
<reference evidence="5 6" key="1">
    <citation type="submission" date="2018-03" db="EMBL/GenBank/DDBJ databases">
        <title>Genomes of Pezizomycetes fungi and the evolution of truffles.</title>
        <authorList>
            <person name="Murat C."/>
            <person name="Payen T."/>
            <person name="Noel B."/>
            <person name="Kuo A."/>
            <person name="Martin F.M."/>
        </authorList>
    </citation>
    <scope>NUCLEOTIDE SEQUENCE [LARGE SCALE GENOMIC DNA]</scope>
    <source>
        <strain evidence="5">091103-1</strain>
    </source>
</reference>
<dbReference type="AlphaFoldDB" id="A0A317STS4"/>
<feature type="signal peptide" evidence="3">
    <location>
        <begin position="1"/>
        <end position="25"/>
    </location>
</feature>
<dbReference type="STRING" id="42249.A0A317STS4"/>
<keyword evidence="1 3" id="KW-0732">Signal</keyword>
<keyword evidence="6" id="KW-1185">Reference proteome</keyword>
<dbReference type="GO" id="GO:0005509">
    <property type="term" value="F:calcium ion binding"/>
    <property type="evidence" value="ECO:0007669"/>
    <property type="project" value="InterPro"/>
</dbReference>
<comment type="caution">
    <text evidence="5">The sequence shown here is derived from an EMBL/GenBank/DDBJ whole genome shotgun (WGS) entry which is preliminary data.</text>
</comment>
<organism evidence="5 6">
    <name type="scientific">Tuber magnatum</name>
    <name type="common">white Piedmont truffle</name>
    <dbReference type="NCBI Taxonomy" id="42249"/>
    <lineage>
        <taxon>Eukaryota</taxon>
        <taxon>Fungi</taxon>
        <taxon>Dikarya</taxon>
        <taxon>Ascomycota</taxon>
        <taxon>Pezizomycotina</taxon>
        <taxon>Pezizomycetes</taxon>
        <taxon>Pezizales</taxon>
        <taxon>Tuberaceae</taxon>
        <taxon>Tuber</taxon>
    </lineage>
</organism>
<name>A0A317STS4_9PEZI</name>
<proteinExistence type="predicted"/>
<sequence>MLKPTLLLLPLLLLPLLLLPLLTTAHTTKPPNQPKTWAEQHLEQEHHITNFDPGAFFVLHDFDSSGTWTRDEVLRFYGLSQPDTHASFSEETRSHVWHTILASMDFDHNGEISMEEFQSFSDGGNTLPDFGLGPGHHGDDEYEYEVHHFEKYHNEETTEEELTHPEDIEHFRKHNQEREAEERQAVLDMKPIIERNIPRKFLADRV</sequence>
<dbReference type="GO" id="GO:0005793">
    <property type="term" value="C:endoplasmic reticulum-Golgi intermediate compartment"/>
    <property type="evidence" value="ECO:0007669"/>
    <property type="project" value="TreeGrafter"/>
</dbReference>
<evidence type="ECO:0000256" key="3">
    <source>
        <dbReference type="SAM" id="SignalP"/>
    </source>
</evidence>
<evidence type="ECO:0000256" key="2">
    <source>
        <dbReference type="ARBA" id="ARBA00022837"/>
    </source>
</evidence>
<dbReference type="EMBL" id="PYWC01000020">
    <property type="protein sequence ID" value="PWW77788.1"/>
    <property type="molecule type" value="Genomic_DNA"/>
</dbReference>
<protein>
    <recommendedName>
        <fullName evidence="4">EF-hand domain-containing protein</fullName>
    </recommendedName>
</protein>
<gene>
    <name evidence="5" type="ORF">C7212DRAFT_314032</name>
</gene>
<accession>A0A317STS4</accession>
<dbReference type="InterPro" id="IPR002048">
    <property type="entry name" value="EF_hand_dom"/>
</dbReference>
<evidence type="ECO:0000313" key="5">
    <source>
        <dbReference type="EMBL" id="PWW77788.1"/>
    </source>
</evidence>